<dbReference type="SUPFAM" id="SSF56112">
    <property type="entry name" value="Protein kinase-like (PK-like)"/>
    <property type="match status" value="1"/>
</dbReference>
<dbReference type="Gene3D" id="3.30.70.1230">
    <property type="entry name" value="Nucleotide cyclase"/>
    <property type="match status" value="1"/>
</dbReference>
<keyword evidence="9" id="KW-0472">Membrane</keyword>
<dbReference type="GO" id="GO:0004016">
    <property type="term" value="F:adenylate cyclase activity"/>
    <property type="evidence" value="ECO:0007669"/>
    <property type="project" value="TreeGrafter"/>
</dbReference>
<evidence type="ECO:0000256" key="10">
    <source>
        <dbReference type="ARBA" id="ARBA00023170"/>
    </source>
</evidence>
<keyword evidence="10" id="KW-0675">Receptor</keyword>
<dbReference type="GeneTree" id="ENSGT00940000155955"/>
<organism evidence="19 20">
    <name type="scientific">Oryzias sinensis</name>
    <name type="common">Chinese medaka</name>
    <dbReference type="NCBI Taxonomy" id="183150"/>
    <lineage>
        <taxon>Eukaryota</taxon>
        <taxon>Metazoa</taxon>
        <taxon>Chordata</taxon>
        <taxon>Craniata</taxon>
        <taxon>Vertebrata</taxon>
        <taxon>Euteleostomi</taxon>
        <taxon>Actinopterygii</taxon>
        <taxon>Neopterygii</taxon>
        <taxon>Teleostei</taxon>
        <taxon>Neoteleostei</taxon>
        <taxon>Acanthomorphata</taxon>
        <taxon>Ovalentaria</taxon>
        <taxon>Atherinomorphae</taxon>
        <taxon>Beloniformes</taxon>
        <taxon>Adrianichthyidae</taxon>
        <taxon>Oryziinae</taxon>
        <taxon>Oryzias</taxon>
    </lineage>
</organism>
<dbReference type="GO" id="GO:0005886">
    <property type="term" value="C:plasma membrane"/>
    <property type="evidence" value="ECO:0007669"/>
    <property type="project" value="UniProtKB-SubCell"/>
</dbReference>
<dbReference type="GO" id="GO:0004672">
    <property type="term" value="F:protein kinase activity"/>
    <property type="evidence" value="ECO:0007669"/>
    <property type="project" value="InterPro"/>
</dbReference>
<keyword evidence="5" id="KW-0547">Nucleotide-binding</keyword>
<dbReference type="PROSITE" id="PS50011">
    <property type="entry name" value="PROTEIN_KINASE_DOM"/>
    <property type="match status" value="1"/>
</dbReference>
<keyword evidence="4" id="KW-0812">Transmembrane</keyword>
<dbReference type="Pfam" id="PF00211">
    <property type="entry name" value="Guanylate_cyc"/>
    <property type="match status" value="1"/>
</dbReference>
<dbReference type="FunFam" id="3.40.50.2300:FF:000345">
    <property type="entry name" value="Guanylate cyclase"/>
    <property type="match status" value="1"/>
</dbReference>
<dbReference type="CDD" id="cd07302">
    <property type="entry name" value="CHD"/>
    <property type="match status" value="1"/>
</dbReference>
<dbReference type="InterPro" id="IPR001245">
    <property type="entry name" value="Ser-Thr/Tyr_kinase_cat_dom"/>
</dbReference>
<dbReference type="SUPFAM" id="SSF55073">
    <property type="entry name" value="Nucleotide cyclase"/>
    <property type="match status" value="1"/>
</dbReference>
<accession>A0A8C7X9G4</accession>
<evidence type="ECO:0000256" key="3">
    <source>
        <dbReference type="ARBA" id="ARBA00022475"/>
    </source>
</evidence>
<evidence type="ECO:0000256" key="14">
    <source>
        <dbReference type="ARBA" id="ARBA00036920"/>
    </source>
</evidence>
<evidence type="ECO:0000313" key="20">
    <source>
        <dbReference type="Proteomes" id="UP000694383"/>
    </source>
</evidence>
<dbReference type="InterPro" id="IPR029787">
    <property type="entry name" value="Nucleotide_cyclase"/>
</dbReference>
<proteinExistence type="inferred from homology"/>
<keyword evidence="7" id="KW-1133">Transmembrane helix</keyword>
<evidence type="ECO:0000259" key="17">
    <source>
        <dbReference type="PROSITE" id="PS50011"/>
    </source>
</evidence>
<evidence type="ECO:0000256" key="12">
    <source>
        <dbReference type="ARBA" id="ARBA00023239"/>
    </source>
</evidence>
<dbReference type="InterPro" id="IPR000719">
    <property type="entry name" value="Prot_kinase_dom"/>
</dbReference>
<keyword evidence="11" id="KW-0325">Glycoprotein</keyword>
<dbReference type="InterPro" id="IPR050401">
    <property type="entry name" value="Cyclic_nucleotide_synthase"/>
</dbReference>
<dbReference type="SUPFAM" id="SSF53822">
    <property type="entry name" value="Periplasmic binding protein-like I"/>
    <property type="match status" value="1"/>
</dbReference>
<keyword evidence="8" id="KW-0342">GTP-binding</keyword>
<dbReference type="EC" id="4.6.1.2" evidence="16"/>
<dbReference type="PROSITE" id="PS00452">
    <property type="entry name" value="GUANYLATE_CYCLASE_1"/>
    <property type="match status" value="1"/>
</dbReference>
<reference evidence="19" key="2">
    <citation type="submission" date="2025-09" db="UniProtKB">
        <authorList>
            <consortium name="Ensembl"/>
        </authorList>
    </citation>
    <scope>IDENTIFICATION</scope>
</reference>
<evidence type="ECO:0000313" key="19">
    <source>
        <dbReference type="Ensembl" id="ENSOSIP00000009325.1"/>
    </source>
</evidence>
<evidence type="ECO:0000256" key="9">
    <source>
        <dbReference type="ARBA" id="ARBA00023136"/>
    </source>
</evidence>
<reference evidence="19" key="1">
    <citation type="submission" date="2025-08" db="UniProtKB">
        <authorList>
            <consortium name="Ensembl"/>
        </authorList>
    </citation>
    <scope>IDENTIFICATION</scope>
</reference>
<name>A0A8C7X9G4_9TELE</name>
<evidence type="ECO:0000256" key="15">
    <source>
        <dbReference type="RuleBase" id="RU000405"/>
    </source>
</evidence>
<keyword evidence="3" id="KW-1003">Cell membrane</keyword>
<evidence type="ECO:0000256" key="4">
    <source>
        <dbReference type="ARBA" id="ARBA00022692"/>
    </source>
</evidence>
<dbReference type="GO" id="GO:0005525">
    <property type="term" value="F:GTP binding"/>
    <property type="evidence" value="ECO:0007669"/>
    <property type="project" value="UniProtKB-KW"/>
</dbReference>
<evidence type="ECO:0000256" key="6">
    <source>
        <dbReference type="ARBA" id="ARBA00022824"/>
    </source>
</evidence>
<dbReference type="Gene3D" id="1.10.510.10">
    <property type="entry name" value="Transferase(Phosphotransferase) domain 1"/>
    <property type="match status" value="1"/>
</dbReference>
<feature type="domain" description="Guanylate cyclase" evidence="18">
    <location>
        <begin position="650"/>
        <end position="780"/>
    </location>
</feature>
<dbReference type="FunFam" id="1.10.510.10:FF:000364">
    <property type="entry name" value="Guanylate cyclase"/>
    <property type="match status" value="1"/>
</dbReference>
<dbReference type="FunFam" id="3.30.70.1230:FF:000015">
    <property type="entry name" value="Guanylate cyclase"/>
    <property type="match status" value="1"/>
</dbReference>
<keyword evidence="13 16" id="KW-0141">cGMP biosynthesis</keyword>
<dbReference type="GO" id="GO:0001653">
    <property type="term" value="F:peptide receptor activity"/>
    <property type="evidence" value="ECO:0007669"/>
    <property type="project" value="TreeGrafter"/>
</dbReference>
<keyword evidence="20" id="KW-1185">Reference proteome</keyword>
<protein>
    <recommendedName>
        <fullName evidence="16">Guanylate cyclase</fullName>
        <ecNumber evidence="16">4.6.1.2</ecNumber>
    </recommendedName>
</protein>
<evidence type="ECO:0000256" key="7">
    <source>
        <dbReference type="ARBA" id="ARBA00022989"/>
    </source>
</evidence>
<comment type="similarity">
    <text evidence="15">Belongs to the adenylyl cyclase class-4/guanylyl cyclase family.</text>
</comment>
<dbReference type="GO" id="GO:0035556">
    <property type="term" value="P:intracellular signal transduction"/>
    <property type="evidence" value="ECO:0007669"/>
    <property type="project" value="InterPro"/>
</dbReference>
<evidence type="ECO:0000256" key="8">
    <source>
        <dbReference type="ARBA" id="ARBA00023134"/>
    </source>
</evidence>
<dbReference type="PANTHER" id="PTHR11920:SF347">
    <property type="entry name" value="GUANYLYL CYCLASE C"/>
    <property type="match status" value="1"/>
</dbReference>
<sequence length="910" mass="103651">CFSDEPPGCGSSTCEGVAILKKLHNTGEVGCVMLGPSCTFATFQLVDEEIGLSLSIPVISAGSFGLSCDYKPKLTRILPPARKVSDSLVYFLNEKNMFKPLWEKAYVYKKSNNVTEDCFWYNNALEAPSAHFASSKKREMLRGEEELKKALTSKYRFSNIFILCGSVDDIVSIKGLAKQFHEDTIFILIDLYNPEYYINTTSLAAMRDVLVVTLPPRNYVNESNSTFNNTINDYVAGYHDSALLFGEVLRRRMLSQQPDKASVHVPLSDTPFGNISFEGMAGKYVLDEYGDRDVNFTFIYTSAQTSKYETLSVFDTSQNITIMWHDSPTLPWKGGQLPGDEPENTEDLSTQDIIVIVLGVSVVVVTAILLRIDYYNLTKFYGTVKFEYGVFGVFELCQRGSLRYILNDRISYPDETFMDMEFKISVMYDIAKGMSYLHTSNIPVHGRLKSTNCEVDNRMVVKITDFGCHTILKPAKDLWTAPEHLRKDGISQKGDVYSYAIIAHEIVTRKPPFYTQYCSDSYPRNNNNYFRPELNFEGASDRETEVYMLIKNCWDEDPERRPDFKKIELTLGKIFSNLHNQATETYMDNLIRRLQMYSRTLENLVEERTALYKAERDRADHLNFMLLPGPVVRSLKETGRVEPELFEEVTIYFSDIVGFTTLCHYSTPMEVVDMLNNIYKNFDSILDHHDVYKVETIGDAYMVASGLPNRNGDRHAVDIAHMALDILSFVGTFELQHLPGIPLWIRIGVHSGPCAAGVVGNKMPRYCLFGDTVNTASRMESTGLPLRIHVSQSTIKILQRTPCKFEFEQRGETYLKGKGKEMTYWLIGVTGGNYNLPTPPTAENFQRLQQDLADMIISSLEKREGGKETIEKRKTLSTRIRWKDRNNSFQKESPPEYFHLAVTENPSTYL</sequence>
<evidence type="ECO:0000256" key="16">
    <source>
        <dbReference type="RuleBase" id="RU003431"/>
    </source>
</evidence>
<evidence type="ECO:0000256" key="13">
    <source>
        <dbReference type="ARBA" id="ARBA00023293"/>
    </source>
</evidence>
<dbReference type="InterPro" id="IPR001054">
    <property type="entry name" value="A/G_cyclase"/>
</dbReference>
<dbReference type="SMART" id="SM00044">
    <property type="entry name" value="CYCc"/>
    <property type="match status" value="1"/>
</dbReference>
<dbReference type="PANTHER" id="PTHR11920">
    <property type="entry name" value="GUANYLYL CYCLASE"/>
    <property type="match status" value="1"/>
</dbReference>
<evidence type="ECO:0000256" key="11">
    <source>
        <dbReference type="ARBA" id="ARBA00023180"/>
    </source>
</evidence>
<dbReference type="Ensembl" id="ENSOSIT00000009941.1">
    <property type="protein sequence ID" value="ENSOSIP00000009325.1"/>
    <property type="gene ID" value="ENSOSIG00000005773.1"/>
</dbReference>
<dbReference type="InterPro" id="IPR011009">
    <property type="entry name" value="Kinase-like_dom_sf"/>
</dbReference>
<dbReference type="Proteomes" id="UP000694383">
    <property type="component" value="Unplaced"/>
</dbReference>
<dbReference type="GO" id="GO:0004383">
    <property type="term" value="F:guanylate cyclase activity"/>
    <property type="evidence" value="ECO:0007669"/>
    <property type="project" value="UniProtKB-EC"/>
</dbReference>
<dbReference type="GO" id="GO:0005524">
    <property type="term" value="F:ATP binding"/>
    <property type="evidence" value="ECO:0007669"/>
    <property type="project" value="InterPro"/>
</dbReference>
<dbReference type="PROSITE" id="PS50125">
    <property type="entry name" value="GUANYLATE_CYCLASE_2"/>
    <property type="match status" value="1"/>
</dbReference>
<evidence type="ECO:0000259" key="18">
    <source>
        <dbReference type="PROSITE" id="PS50125"/>
    </source>
</evidence>
<dbReference type="Pfam" id="PF07714">
    <property type="entry name" value="PK_Tyr_Ser-Thr"/>
    <property type="match status" value="1"/>
</dbReference>
<dbReference type="GO" id="GO:0007168">
    <property type="term" value="P:receptor guanylyl cyclase signaling pathway"/>
    <property type="evidence" value="ECO:0007669"/>
    <property type="project" value="TreeGrafter"/>
</dbReference>
<evidence type="ECO:0000256" key="2">
    <source>
        <dbReference type="ARBA" id="ARBA00004251"/>
    </source>
</evidence>
<comment type="subcellular location">
    <subcellularLocation>
        <location evidence="2">Cell membrane</location>
        <topology evidence="2">Single-pass type I membrane protein</topology>
    </subcellularLocation>
    <subcellularLocation>
        <location evidence="1">Endoplasmic reticulum membrane</location>
        <topology evidence="1">Single-pass type I membrane protein</topology>
    </subcellularLocation>
</comment>
<keyword evidence="12 15" id="KW-0456">Lyase</keyword>
<feature type="domain" description="Protein kinase" evidence="17">
    <location>
        <begin position="283"/>
        <end position="575"/>
    </location>
</feature>
<dbReference type="Gene3D" id="3.40.50.2300">
    <property type="match status" value="2"/>
</dbReference>
<evidence type="ECO:0000256" key="5">
    <source>
        <dbReference type="ARBA" id="ARBA00022741"/>
    </source>
</evidence>
<comment type="catalytic activity">
    <reaction evidence="14">
        <text>GTP = 3',5'-cyclic GMP + diphosphate</text>
        <dbReference type="Rhea" id="RHEA:13665"/>
        <dbReference type="ChEBI" id="CHEBI:33019"/>
        <dbReference type="ChEBI" id="CHEBI:37565"/>
        <dbReference type="ChEBI" id="CHEBI:57746"/>
        <dbReference type="EC" id="4.6.1.2"/>
    </reaction>
    <physiologicalReaction direction="left-to-right" evidence="14">
        <dbReference type="Rhea" id="RHEA:13666"/>
    </physiologicalReaction>
</comment>
<dbReference type="InterPro" id="IPR018297">
    <property type="entry name" value="A/G_cyclase_CS"/>
</dbReference>
<dbReference type="AlphaFoldDB" id="A0A8C7X9G4"/>
<dbReference type="GO" id="GO:0005789">
    <property type="term" value="C:endoplasmic reticulum membrane"/>
    <property type="evidence" value="ECO:0007669"/>
    <property type="project" value="UniProtKB-SubCell"/>
</dbReference>
<dbReference type="InterPro" id="IPR028082">
    <property type="entry name" value="Peripla_BP_I"/>
</dbReference>
<keyword evidence="6" id="KW-0256">Endoplasmic reticulum</keyword>
<evidence type="ECO:0000256" key="1">
    <source>
        <dbReference type="ARBA" id="ARBA00004115"/>
    </source>
</evidence>